<sequence>MTQPLLRVEDLSKHYEVARQGLLEEKKYVRAVNGVSFDISEGETFGLVGESGCGKSTTGQMLVHLVQHTGGQIHFAGRDITNLSKHEMKALRKELQIVFQDPYSSLNPKKKIGWLLEEPLIIHQIGSKAERQKIISEVLEQVGLDQSHLQRYPHELSGGQKQRVGIASALVLNPKFIVIDEAVSALDVSVQSQILNLLKELQRVRGLTYLFISHDLNVVQYMSDRVGVMYLGKMVEIFDVEAGGGPLHPYTRALFSSIPQVGSRQKERIVLSGDVPNPISPPPGCAFHPRCPLAVEQCRHSTPVLRSQEAGHYVSCHLYEEEAVHENRSHIGSAC</sequence>
<dbReference type="Proteomes" id="UP000270678">
    <property type="component" value="Chromosome"/>
</dbReference>
<evidence type="ECO:0000256" key="3">
    <source>
        <dbReference type="ARBA" id="ARBA00022741"/>
    </source>
</evidence>
<reference evidence="7" key="1">
    <citation type="submission" date="2018-12" db="EMBL/GenBank/DDBJ databases">
        <title>Complete genome sequence of Paenibacillus sp. MBLB1234.</title>
        <authorList>
            <person name="Nam Y.-D."/>
            <person name="Kang J."/>
            <person name="Chung W.-H."/>
            <person name="Park Y.S."/>
        </authorList>
    </citation>
    <scope>NUCLEOTIDE SEQUENCE [LARGE SCALE GENOMIC DNA]</scope>
    <source>
        <strain evidence="7">MBLB1234</strain>
    </source>
</reference>
<protein>
    <submittedName>
        <fullName evidence="6">ATP-binding cassette domain-containing protein</fullName>
    </submittedName>
</protein>
<dbReference type="InterPro" id="IPR003439">
    <property type="entry name" value="ABC_transporter-like_ATP-bd"/>
</dbReference>
<dbReference type="InterPro" id="IPR027417">
    <property type="entry name" value="P-loop_NTPase"/>
</dbReference>
<evidence type="ECO:0000259" key="5">
    <source>
        <dbReference type="PROSITE" id="PS50893"/>
    </source>
</evidence>
<dbReference type="RefSeq" id="WP_127000786.1">
    <property type="nucleotide sequence ID" value="NZ_CP034346.1"/>
</dbReference>
<dbReference type="GO" id="GO:0055085">
    <property type="term" value="P:transmembrane transport"/>
    <property type="evidence" value="ECO:0007669"/>
    <property type="project" value="UniProtKB-ARBA"/>
</dbReference>
<keyword evidence="4 6" id="KW-0067">ATP-binding</keyword>
<evidence type="ECO:0000256" key="1">
    <source>
        <dbReference type="ARBA" id="ARBA00005417"/>
    </source>
</evidence>
<dbReference type="OrthoDB" id="9802264at2"/>
<dbReference type="Pfam" id="PF08352">
    <property type="entry name" value="oligo_HPY"/>
    <property type="match status" value="1"/>
</dbReference>
<evidence type="ECO:0000256" key="2">
    <source>
        <dbReference type="ARBA" id="ARBA00022448"/>
    </source>
</evidence>
<feature type="domain" description="ABC transporter" evidence="5">
    <location>
        <begin position="6"/>
        <end position="256"/>
    </location>
</feature>
<organism evidence="6 7">
    <name type="scientific">Paenibacillus lutimineralis</name>
    <dbReference type="NCBI Taxonomy" id="2707005"/>
    <lineage>
        <taxon>Bacteria</taxon>
        <taxon>Bacillati</taxon>
        <taxon>Bacillota</taxon>
        <taxon>Bacilli</taxon>
        <taxon>Bacillales</taxon>
        <taxon>Paenibacillaceae</taxon>
        <taxon>Paenibacillus</taxon>
    </lineage>
</organism>
<dbReference type="KEGG" id="plut:EI981_18895"/>
<proteinExistence type="inferred from homology"/>
<comment type="similarity">
    <text evidence="1">Belongs to the ABC transporter superfamily.</text>
</comment>
<dbReference type="AlphaFoldDB" id="A0A3S9V127"/>
<dbReference type="PROSITE" id="PS00211">
    <property type="entry name" value="ABC_TRANSPORTER_1"/>
    <property type="match status" value="1"/>
</dbReference>
<dbReference type="InterPro" id="IPR050319">
    <property type="entry name" value="ABC_transp_ATP-bind"/>
</dbReference>
<gene>
    <name evidence="6" type="ORF">EI981_18895</name>
</gene>
<dbReference type="PANTHER" id="PTHR43776">
    <property type="entry name" value="TRANSPORT ATP-BINDING PROTEIN"/>
    <property type="match status" value="1"/>
</dbReference>
<evidence type="ECO:0000256" key="4">
    <source>
        <dbReference type="ARBA" id="ARBA00022840"/>
    </source>
</evidence>
<dbReference type="InterPro" id="IPR003593">
    <property type="entry name" value="AAA+_ATPase"/>
</dbReference>
<keyword evidence="3" id="KW-0547">Nucleotide-binding</keyword>
<dbReference type="PROSITE" id="PS50893">
    <property type="entry name" value="ABC_TRANSPORTER_2"/>
    <property type="match status" value="1"/>
</dbReference>
<dbReference type="SMART" id="SM00382">
    <property type="entry name" value="AAA"/>
    <property type="match status" value="1"/>
</dbReference>
<dbReference type="SUPFAM" id="SSF52540">
    <property type="entry name" value="P-loop containing nucleoside triphosphate hydrolases"/>
    <property type="match status" value="1"/>
</dbReference>
<dbReference type="FunFam" id="3.40.50.300:FF:000016">
    <property type="entry name" value="Oligopeptide ABC transporter ATP-binding component"/>
    <property type="match status" value="1"/>
</dbReference>
<accession>A0A3S9V127</accession>
<dbReference type="GO" id="GO:0016887">
    <property type="term" value="F:ATP hydrolysis activity"/>
    <property type="evidence" value="ECO:0007669"/>
    <property type="project" value="InterPro"/>
</dbReference>
<keyword evidence="2" id="KW-0813">Transport</keyword>
<dbReference type="InterPro" id="IPR017871">
    <property type="entry name" value="ABC_transporter-like_CS"/>
</dbReference>
<evidence type="ECO:0000313" key="6">
    <source>
        <dbReference type="EMBL" id="AZS16309.1"/>
    </source>
</evidence>
<name>A0A3S9V127_9BACL</name>
<dbReference type="GO" id="GO:0015833">
    <property type="term" value="P:peptide transport"/>
    <property type="evidence" value="ECO:0007669"/>
    <property type="project" value="InterPro"/>
</dbReference>
<dbReference type="NCBIfam" id="TIGR01727">
    <property type="entry name" value="oligo_HPY"/>
    <property type="match status" value="1"/>
</dbReference>
<dbReference type="CDD" id="cd03257">
    <property type="entry name" value="ABC_NikE_OppD_transporters"/>
    <property type="match status" value="1"/>
</dbReference>
<dbReference type="GO" id="GO:0005524">
    <property type="term" value="F:ATP binding"/>
    <property type="evidence" value="ECO:0007669"/>
    <property type="project" value="UniProtKB-KW"/>
</dbReference>
<keyword evidence="7" id="KW-1185">Reference proteome</keyword>
<dbReference type="Pfam" id="PF00005">
    <property type="entry name" value="ABC_tran"/>
    <property type="match status" value="1"/>
</dbReference>
<dbReference type="InterPro" id="IPR013563">
    <property type="entry name" value="Oligopep_ABC_C"/>
</dbReference>
<evidence type="ECO:0000313" key="7">
    <source>
        <dbReference type="Proteomes" id="UP000270678"/>
    </source>
</evidence>
<dbReference type="Gene3D" id="3.40.50.300">
    <property type="entry name" value="P-loop containing nucleotide triphosphate hydrolases"/>
    <property type="match status" value="1"/>
</dbReference>
<dbReference type="EMBL" id="CP034346">
    <property type="protein sequence ID" value="AZS16309.1"/>
    <property type="molecule type" value="Genomic_DNA"/>
</dbReference>